<dbReference type="AlphaFoldDB" id="A0A143QFD6"/>
<gene>
    <name evidence="2" type="primary">epsO</name>
    <name evidence="2" type="ORF">A3Q41_00285</name>
</gene>
<dbReference type="Pfam" id="PF04230">
    <property type="entry name" value="PS_pyruv_trans"/>
    <property type="match status" value="1"/>
</dbReference>
<evidence type="ECO:0000313" key="3">
    <source>
        <dbReference type="Proteomes" id="UP000076038"/>
    </source>
</evidence>
<evidence type="ECO:0000313" key="2">
    <source>
        <dbReference type="EMBL" id="AMY21609.1"/>
    </source>
</evidence>
<proteinExistence type="predicted"/>
<dbReference type="GO" id="GO:0016740">
    <property type="term" value="F:transferase activity"/>
    <property type="evidence" value="ECO:0007669"/>
    <property type="project" value="UniProtKB-KW"/>
</dbReference>
<dbReference type="InterPro" id="IPR007345">
    <property type="entry name" value="Polysacch_pyruvyl_Trfase"/>
</dbReference>
<dbReference type="RefSeq" id="WP_063216037.1">
    <property type="nucleotide sequence ID" value="NZ_CP015220.1"/>
</dbReference>
<reference evidence="2 3" key="1">
    <citation type="journal article" date="2016" name="Genome Announc.">
        <title>Complete Genome and Plasmid Sequences for Rhodococcus fascians D188 and Draft Sequences for Rhodococcus Isolates PBTS 1 and PBTS 2.</title>
        <authorList>
            <person name="Stamler R.A."/>
            <person name="Vereecke D."/>
            <person name="Zhang Y."/>
            <person name="Schilkey F."/>
            <person name="Devitt N."/>
            <person name="Randall J.J."/>
        </authorList>
    </citation>
    <scope>NUCLEOTIDE SEQUENCE [LARGE SCALE GENOMIC DNA]</scope>
    <source>
        <strain evidence="2 3">PBTS2</strain>
    </source>
</reference>
<dbReference type="EMBL" id="CP015220">
    <property type="protein sequence ID" value="AMY21609.1"/>
    <property type="molecule type" value="Genomic_DNA"/>
</dbReference>
<accession>A0A143QFD6</accession>
<dbReference type="EC" id="2.-.-.-" evidence="2"/>
<evidence type="ECO:0000259" key="1">
    <source>
        <dbReference type="Pfam" id="PF04230"/>
    </source>
</evidence>
<keyword evidence="2" id="KW-0808">Transferase</keyword>
<dbReference type="OrthoDB" id="5242601at2"/>
<dbReference type="PATRIC" id="fig|1653479.3.peg.283"/>
<protein>
    <submittedName>
        <fullName evidence="2">Putative pyruvyl transferase EpsO</fullName>
        <ecNumber evidence="2">2.-.-.-</ecNumber>
    </submittedName>
</protein>
<keyword evidence="3" id="KW-1185">Reference proteome</keyword>
<sequence length="335" mass="37279">MTYEIVDAIREETMAVLRQHASPGDRVAHLDFPNHFNAGDSLIYAGEVEYLKQLNVHVGYVSDPFTHNHDLLEQRVGDGTLFLQGGGNFGDRWPMDQKFREAIVAGFPRNKIVCLPQSIDYSDADAMHRTAALYAQHPDLTLMLREQRSYELALAHFPNNRVEYCPDMAFGAEIAHSAEGSAVDVVKLVRDDSESLGHASVNVDASSVKYDWGLHGRDLAISTVVTLPTRIAYNFPKANRLLYPALVRSYEQTAKLNLRVAQRILNLAPVVLTDRLHAAVLAAMMGKRVVAMDNANRKVSGIYDAYLHRFDNVQFAATPDAAADMVQQAVSDSRR</sequence>
<name>A0A143QFD6_RHOFA</name>
<dbReference type="KEGG" id="rhs:A3Q41_00285"/>
<reference evidence="3" key="2">
    <citation type="submission" date="2016-04" db="EMBL/GenBank/DDBJ databases">
        <title>Complete Genome and Plasmid Sequences for Rhodococcus fascians D188 and Draft Sequences for Rhodococcus spp. Isolates PBTS 1 and PBTS 2.</title>
        <authorList>
            <person name="Stamer R."/>
            <person name="Vereecke D."/>
            <person name="Zhang Y."/>
            <person name="Schilkey F."/>
            <person name="Devitt N."/>
            <person name="Randall J."/>
        </authorList>
    </citation>
    <scope>NUCLEOTIDE SEQUENCE [LARGE SCALE GENOMIC DNA]</scope>
    <source>
        <strain evidence="3">PBTS2</strain>
    </source>
</reference>
<dbReference type="Proteomes" id="UP000076038">
    <property type="component" value="Chromosome"/>
</dbReference>
<feature type="domain" description="Polysaccharide pyruvyl transferase" evidence="1">
    <location>
        <begin position="37"/>
        <end position="295"/>
    </location>
</feature>
<organism evidence="2 3">
    <name type="scientific">Rhodococcoides fascians</name>
    <name type="common">Rhodococcus fascians</name>
    <dbReference type="NCBI Taxonomy" id="1828"/>
    <lineage>
        <taxon>Bacteria</taxon>
        <taxon>Bacillati</taxon>
        <taxon>Actinomycetota</taxon>
        <taxon>Actinomycetes</taxon>
        <taxon>Mycobacteriales</taxon>
        <taxon>Nocardiaceae</taxon>
        <taxon>Rhodococcoides</taxon>
    </lineage>
</organism>